<dbReference type="InterPro" id="IPR027417">
    <property type="entry name" value="P-loop_NTPase"/>
</dbReference>
<dbReference type="GO" id="GO:0006412">
    <property type="term" value="P:translation"/>
    <property type="evidence" value="ECO:0007669"/>
    <property type="project" value="TreeGrafter"/>
</dbReference>
<comment type="function">
    <text evidence="3">Required for a late step of 50S ribosomal subunit assembly. Has GTPase activity.</text>
</comment>
<dbReference type="HOGENOM" id="CLU_011106_1_0_14"/>
<dbReference type="GO" id="GO:0003924">
    <property type="term" value="F:GTPase activity"/>
    <property type="evidence" value="ECO:0007669"/>
    <property type="project" value="TreeGrafter"/>
</dbReference>
<dbReference type="Proteomes" id="UP000019229">
    <property type="component" value="Chromosome"/>
</dbReference>
<dbReference type="GO" id="GO:0005737">
    <property type="term" value="C:cytoplasm"/>
    <property type="evidence" value="ECO:0007669"/>
    <property type="project" value="UniProtKB-SubCell"/>
</dbReference>
<dbReference type="CDD" id="cd01856">
    <property type="entry name" value="YlqF"/>
    <property type="match status" value="1"/>
</dbReference>
<dbReference type="PIRSF" id="PIRSF006230">
    <property type="entry name" value="MG442"/>
    <property type="match status" value="1"/>
</dbReference>
<accession>W5V023</accession>
<evidence type="ECO:0000256" key="1">
    <source>
        <dbReference type="ARBA" id="ARBA00022741"/>
    </source>
</evidence>
<dbReference type="eggNOG" id="COG1161">
    <property type="taxonomic scope" value="Bacteria"/>
</dbReference>
<keyword evidence="2 3" id="KW-0342">GTP-binding</keyword>
<sequence length="273" mass="31162">MKINWFPGHMAKGLRSIHKKALLADLFIVVLDGRAPLSSYNYELDKIYPNKPRLILITKSDLSNKTKINQVVDQLKSKNSEVLILNLKDTSSKKMIFSKLNLFLQQKVDKLKNKGFINTDLKIFVVGIPNGGKSTLINLLTKSKLKTANIPGVTRSNQWINVGNFMFLDTPGIMFPKIEDQTNGFKLIILNAIPIDIFDLKFLTINIYKLISNCCSNILSELNLEPSEDDSIIEKNLEKLAKLKNFSSKNGFDLNKTMYWFINFIKNQKLFLD</sequence>
<evidence type="ECO:0000259" key="5">
    <source>
        <dbReference type="Pfam" id="PF01926"/>
    </source>
</evidence>
<evidence type="ECO:0000256" key="2">
    <source>
        <dbReference type="ARBA" id="ARBA00023134"/>
    </source>
</evidence>
<reference evidence="6 7" key="1">
    <citation type="journal article" date="2014" name="Genome Announc.">
        <title>Complete Genome Sequence of Mycoplasma bovoculi Strain M165/69T (ATCC 29104).</title>
        <authorList>
            <person name="Calcutt M.J."/>
            <person name="Foecking M.F."/>
        </authorList>
    </citation>
    <scope>NUCLEOTIDE SEQUENCE [LARGE SCALE GENOMIC DNA]</scope>
    <source>
        <strain evidence="6">M165/69</strain>
    </source>
</reference>
<keyword evidence="1 3" id="KW-0547">Nucleotide-binding</keyword>
<dbReference type="GO" id="GO:0005525">
    <property type="term" value="F:GTP binding"/>
    <property type="evidence" value="ECO:0007669"/>
    <property type="project" value="UniProtKB-KW"/>
</dbReference>
<proteinExistence type="inferred from homology"/>
<dbReference type="InterPro" id="IPR006073">
    <property type="entry name" value="GTP-bd"/>
</dbReference>
<evidence type="ECO:0000313" key="7">
    <source>
        <dbReference type="Proteomes" id="UP000019229"/>
    </source>
</evidence>
<dbReference type="PRINTS" id="PR00326">
    <property type="entry name" value="GTP1OBG"/>
</dbReference>
<dbReference type="PATRIC" id="fig|743966.3.peg.134"/>
<feature type="domain" description="G" evidence="5">
    <location>
        <begin position="122"/>
        <end position="182"/>
    </location>
</feature>
<dbReference type="EMBL" id="CP007154">
    <property type="protein sequence ID" value="AHH45148.1"/>
    <property type="molecule type" value="Genomic_DNA"/>
</dbReference>
<name>W5V023_9BACT</name>
<dbReference type="InterPro" id="IPR023179">
    <property type="entry name" value="GTP-bd_ortho_bundle_sf"/>
</dbReference>
<dbReference type="NCBIfam" id="TIGR03596">
    <property type="entry name" value="GTPase_YlqF"/>
    <property type="match status" value="1"/>
</dbReference>
<dbReference type="InterPro" id="IPR019991">
    <property type="entry name" value="GTP-bd_ribosome_bgen"/>
</dbReference>
<protein>
    <recommendedName>
        <fullName evidence="3">Ribosome biogenesis GTPase A</fullName>
    </recommendedName>
</protein>
<gene>
    <name evidence="6" type="ORF">MYB_00680</name>
</gene>
<dbReference type="OrthoDB" id="9779790at2"/>
<dbReference type="PANTHER" id="PTHR45782">
    <property type="entry name" value="MITOCHONDRIAL RIBOSOME-ASSOCIATED GTPASE 1"/>
    <property type="match status" value="1"/>
</dbReference>
<dbReference type="Gene3D" id="1.10.1580.10">
    <property type="match status" value="1"/>
</dbReference>
<keyword evidence="3" id="KW-0963">Cytoplasm</keyword>
<dbReference type="KEGG" id="mbc:MYB_00680"/>
<dbReference type="Pfam" id="PF01926">
    <property type="entry name" value="MMR_HSR1"/>
    <property type="match status" value="1"/>
</dbReference>
<dbReference type="STRING" id="743966.MYB_00680"/>
<dbReference type="InterPro" id="IPR016478">
    <property type="entry name" value="GTPase_MTG1"/>
</dbReference>
<keyword evidence="7" id="KW-1185">Reference proteome</keyword>
<feature type="binding site" evidence="4">
    <location>
        <position position="172"/>
    </location>
    <ligand>
        <name>GTP</name>
        <dbReference type="ChEBI" id="CHEBI:37565"/>
    </ligand>
</feature>
<organism evidence="6 7">
    <name type="scientific">Mesomycoplasma bovoculi M165/69</name>
    <dbReference type="NCBI Taxonomy" id="743966"/>
    <lineage>
        <taxon>Bacteria</taxon>
        <taxon>Bacillati</taxon>
        <taxon>Mycoplasmatota</taxon>
        <taxon>Mycoplasmoidales</taxon>
        <taxon>Metamycoplasmataceae</taxon>
        <taxon>Mesomycoplasma</taxon>
    </lineage>
</organism>
<dbReference type="PANTHER" id="PTHR45782:SF4">
    <property type="entry name" value="MITOCHONDRIAL RIBOSOME-ASSOCIATED GTPASE 1"/>
    <property type="match status" value="1"/>
</dbReference>
<evidence type="ECO:0000256" key="4">
    <source>
        <dbReference type="PIRSR" id="PIRSR006230-1"/>
    </source>
</evidence>
<evidence type="ECO:0000313" key="6">
    <source>
        <dbReference type="EMBL" id="AHH45148.1"/>
    </source>
</evidence>
<comment type="similarity">
    <text evidence="3">Belongs to the TRAFAC class YlqF/YawG GTPase family. MTG1 subfamily.</text>
</comment>
<dbReference type="SUPFAM" id="SSF52540">
    <property type="entry name" value="P-loop containing nucleoside triphosphate hydrolases"/>
    <property type="match status" value="1"/>
</dbReference>
<evidence type="ECO:0000256" key="3">
    <source>
        <dbReference type="PIRNR" id="PIRNR006230"/>
    </source>
</evidence>
<comment type="subcellular location">
    <subcellularLocation>
        <location evidence="3">Cytoplasm</location>
    </subcellularLocation>
</comment>
<dbReference type="AlphaFoldDB" id="W5V023"/>
<feature type="binding site" evidence="4">
    <location>
        <begin position="130"/>
        <end position="135"/>
    </location>
    <ligand>
        <name>GTP</name>
        <dbReference type="ChEBI" id="CHEBI:37565"/>
    </ligand>
</feature>
<dbReference type="Gene3D" id="3.40.50.300">
    <property type="entry name" value="P-loop containing nucleotide triphosphate hydrolases"/>
    <property type="match status" value="1"/>
</dbReference>